<sequence>MALQLRMNGREFARAYGEHNAVLEESWRRTRYVLYFFDQESAIVSRTIALTLLDVPNSVDLTCDDGVYESERVANTAASNFARLSAFAASIDAKIAAWYALLPTSKKDPLRMDGTIDEVMWSALTQAAMCNFSLISPWPNLTFQRNLLQNPSWFWHPSTQLVSHWATGLDRNRFKADSAFKYSLYFELLKRKIEQYDVDSRHIYNMDKKGFLIGVLSKMKRIFSKAAYEQGKLKHIVQDGNREWITTIAYICANGTALTPALIYQAQSGDIQDTWLQDFKAESHCAFFTSSPSG</sequence>
<organism evidence="1 2">
    <name type="scientific">Setomelanomma holmii</name>
    <dbReference type="NCBI Taxonomy" id="210430"/>
    <lineage>
        <taxon>Eukaryota</taxon>
        <taxon>Fungi</taxon>
        <taxon>Dikarya</taxon>
        <taxon>Ascomycota</taxon>
        <taxon>Pezizomycotina</taxon>
        <taxon>Dothideomycetes</taxon>
        <taxon>Pleosporomycetidae</taxon>
        <taxon>Pleosporales</taxon>
        <taxon>Pleosporineae</taxon>
        <taxon>Phaeosphaeriaceae</taxon>
        <taxon>Setomelanomma</taxon>
    </lineage>
</organism>
<accession>A0A9P4GWQ6</accession>
<dbReference type="PANTHER" id="PTHR47431:SF1">
    <property type="entry name" value="ZN(II)2CYS6 TRANSCRIPTION FACTOR (EUROFUNG)"/>
    <property type="match status" value="1"/>
</dbReference>
<comment type="caution">
    <text evidence="1">The sequence shown here is derived from an EMBL/GenBank/DDBJ whole genome shotgun (WGS) entry which is preliminary data.</text>
</comment>
<reference evidence="1" key="1">
    <citation type="journal article" date="2020" name="Stud. Mycol.">
        <title>101 Dothideomycetes genomes: a test case for predicting lifestyles and emergence of pathogens.</title>
        <authorList>
            <person name="Haridas S."/>
            <person name="Albert R."/>
            <person name="Binder M."/>
            <person name="Bloem J."/>
            <person name="Labutti K."/>
            <person name="Salamov A."/>
            <person name="Andreopoulos B."/>
            <person name="Baker S."/>
            <person name="Barry K."/>
            <person name="Bills G."/>
            <person name="Bluhm B."/>
            <person name="Cannon C."/>
            <person name="Castanera R."/>
            <person name="Culley D."/>
            <person name="Daum C."/>
            <person name="Ezra D."/>
            <person name="Gonzalez J."/>
            <person name="Henrissat B."/>
            <person name="Kuo A."/>
            <person name="Liang C."/>
            <person name="Lipzen A."/>
            <person name="Lutzoni F."/>
            <person name="Magnuson J."/>
            <person name="Mondo S."/>
            <person name="Nolan M."/>
            <person name="Ohm R."/>
            <person name="Pangilinan J."/>
            <person name="Park H.-J."/>
            <person name="Ramirez L."/>
            <person name="Alfaro M."/>
            <person name="Sun H."/>
            <person name="Tritt A."/>
            <person name="Yoshinaga Y."/>
            <person name="Zwiers L.-H."/>
            <person name="Turgeon B."/>
            <person name="Goodwin S."/>
            <person name="Spatafora J."/>
            <person name="Crous P."/>
            <person name="Grigoriev I."/>
        </authorList>
    </citation>
    <scope>NUCLEOTIDE SEQUENCE</scope>
    <source>
        <strain evidence="1">CBS 110217</strain>
    </source>
</reference>
<protein>
    <submittedName>
        <fullName evidence="1">Uncharacterized protein</fullName>
    </submittedName>
</protein>
<evidence type="ECO:0000313" key="1">
    <source>
        <dbReference type="EMBL" id="KAF2023109.1"/>
    </source>
</evidence>
<dbReference type="OrthoDB" id="3695345at2759"/>
<proteinExistence type="predicted"/>
<dbReference type="AlphaFoldDB" id="A0A9P4GWQ6"/>
<dbReference type="Proteomes" id="UP000799777">
    <property type="component" value="Unassembled WGS sequence"/>
</dbReference>
<gene>
    <name evidence="1" type="ORF">EK21DRAFT_95187</name>
</gene>
<dbReference type="PANTHER" id="PTHR47431">
    <property type="entry name" value="ZN(II)2CYS6 TRANSCRIPTION FACTOR (EUROFUNG)-RELATED"/>
    <property type="match status" value="1"/>
</dbReference>
<keyword evidence="2" id="KW-1185">Reference proteome</keyword>
<dbReference type="EMBL" id="ML978380">
    <property type="protein sequence ID" value="KAF2023109.1"/>
    <property type="molecule type" value="Genomic_DNA"/>
</dbReference>
<evidence type="ECO:0000313" key="2">
    <source>
        <dbReference type="Proteomes" id="UP000799777"/>
    </source>
</evidence>
<name>A0A9P4GWQ6_9PLEO</name>